<name>A0A8J5Q8G2_9ASCO</name>
<accession>A0A8J5Q8G2</accession>
<dbReference type="OrthoDB" id="432381at2759"/>
<evidence type="ECO:0000313" key="3">
    <source>
        <dbReference type="Proteomes" id="UP000694255"/>
    </source>
</evidence>
<evidence type="ECO:0000313" key="2">
    <source>
        <dbReference type="EMBL" id="KAG7661446.1"/>
    </source>
</evidence>
<protein>
    <submittedName>
        <fullName evidence="2">URH1</fullName>
    </submittedName>
</protein>
<dbReference type="CDD" id="cd02651">
    <property type="entry name" value="nuc_hydro_IU_UC_XIUA"/>
    <property type="match status" value="1"/>
</dbReference>
<keyword evidence="3" id="KW-1185">Reference proteome</keyword>
<dbReference type="PANTHER" id="PTHR12304">
    <property type="entry name" value="INOSINE-URIDINE PREFERRING NUCLEOSIDE HYDROLASE"/>
    <property type="match status" value="1"/>
</dbReference>
<dbReference type="InterPro" id="IPR001910">
    <property type="entry name" value="Inosine/uridine_hydrolase_dom"/>
</dbReference>
<dbReference type="GO" id="GO:0008477">
    <property type="term" value="F:purine nucleosidase activity"/>
    <property type="evidence" value="ECO:0007669"/>
    <property type="project" value="TreeGrafter"/>
</dbReference>
<dbReference type="Proteomes" id="UP000694255">
    <property type="component" value="Unassembled WGS sequence"/>
</dbReference>
<reference evidence="2 3" key="1">
    <citation type="journal article" date="2021" name="DNA Res.">
        <title>Genome analysis of Candida subhashii reveals its hybrid nature and dual mitochondrial genome conformations.</title>
        <authorList>
            <person name="Mixao V."/>
            <person name="Hegedusova E."/>
            <person name="Saus E."/>
            <person name="Pryszcz L.P."/>
            <person name="Cillingova A."/>
            <person name="Nosek J."/>
            <person name="Gabaldon T."/>
        </authorList>
    </citation>
    <scope>NUCLEOTIDE SEQUENCE [LARGE SCALE GENOMIC DNA]</scope>
    <source>
        <strain evidence="2 3">CBS 10753</strain>
    </source>
</reference>
<dbReference type="Pfam" id="PF01156">
    <property type="entry name" value="IU_nuc_hydro"/>
    <property type="match status" value="1"/>
</dbReference>
<gene>
    <name evidence="2" type="ORF">J8A68_005024</name>
</gene>
<evidence type="ECO:0000259" key="1">
    <source>
        <dbReference type="Pfam" id="PF01156"/>
    </source>
</evidence>
<organism evidence="2 3">
    <name type="scientific">[Candida] subhashii</name>
    <dbReference type="NCBI Taxonomy" id="561895"/>
    <lineage>
        <taxon>Eukaryota</taxon>
        <taxon>Fungi</taxon>
        <taxon>Dikarya</taxon>
        <taxon>Ascomycota</taxon>
        <taxon>Saccharomycotina</taxon>
        <taxon>Pichiomycetes</taxon>
        <taxon>Debaryomycetaceae</taxon>
        <taxon>Spathaspora</taxon>
    </lineage>
</organism>
<dbReference type="PANTHER" id="PTHR12304:SF4">
    <property type="entry name" value="URIDINE NUCLEOSIDASE"/>
    <property type="match status" value="1"/>
</dbReference>
<dbReference type="RefSeq" id="XP_049261679.1">
    <property type="nucleotide sequence ID" value="XM_049409046.1"/>
</dbReference>
<proteinExistence type="predicted"/>
<dbReference type="GO" id="GO:0006152">
    <property type="term" value="P:purine nucleoside catabolic process"/>
    <property type="evidence" value="ECO:0007669"/>
    <property type="project" value="TreeGrafter"/>
</dbReference>
<dbReference type="AlphaFoldDB" id="A0A8J5Q8G2"/>
<dbReference type="GO" id="GO:0005829">
    <property type="term" value="C:cytosol"/>
    <property type="evidence" value="ECO:0007669"/>
    <property type="project" value="TreeGrafter"/>
</dbReference>
<dbReference type="InterPro" id="IPR023186">
    <property type="entry name" value="IUNH"/>
</dbReference>
<sequence length="360" mass="40370">MTKTEKIPIWLDCDPGNDDAFAILLTIFNPRFNLLGISTVHGNAPLSMTTRNTLGILDILKVSNIKVYEGSTVPLHKPPHYALHVHGTNGIGGVIIPEETKNSISQDMDYLEAMRLNILKYEGKICLICTGTLTNIAKLIEKYPELKSKLRYISIMGGAFEFGNITPYAEFNFHTDPDAASYVLDQLGSKVILTPLNLTHKAVATEEIRNRIYNESTHDMKNSEIRKSFFAILMFYANIYYTLFGMKSGPPVHDPLAVFSLLPFIDEDFGSYGYKYIRRKIKIVTEGIRQGESVIINKELDEDVEEENGIYIGQEVDTQLFWNTVISALNSAEYHIKKITSTGKEGGSASLIENTNVIMI</sequence>
<dbReference type="EMBL" id="JAGSYN010000219">
    <property type="protein sequence ID" value="KAG7661446.1"/>
    <property type="molecule type" value="Genomic_DNA"/>
</dbReference>
<feature type="domain" description="Inosine/uridine-preferring nucleoside hydrolase" evidence="1">
    <location>
        <begin position="9"/>
        <end position="323"/>
    </location>
</feature>
<comment type="caution">
    <text evidence="2">The sequence shown here is derived from an EMBL/GenBank/DDBJ whole genome shotgun (WGS) entry which is preliminary data.</text>
</comment>
<dbReference type="GeneID" id="73471824"/>